<keyword evidence="9" id="KW-0460">Magnesium</keyword>
<dbReference type="GO" id="GO:0004518">
    <property type="term" value="F:nuclease activity"/>
    <property type="evidence" value="ECO:0007669"/>
    <property type="project" value="UniProtKB-KW"/>
</dbReference>
<dbReference type="CDD" id="cd09080">
    <property type="entry name" value="TDP2"/>
    <property type="match status" value="1"/>
</dbReference>
<evidence type="ECO:0000313" key="15">
    <source>
        <dbReference type="Ensembl" id="ENSAOCP00000055966.1"/>
    </source>
</evidence>
<dbReference type="Ensembl" id="ENSAOCT00000078901.1">
    <property type="protein sequence ID" value="ENSAOCP00000055966.1"/>
    <property type="gene ID" value="ENSAOCG00000026730.1"/>
</dbReference>
<evidence type="ECO:0000256" key="1">
    <source>
        <dbReference type="ARBA" id="ARBA00001936"/>
    </source>
</evidence>
<reference evidence="15" key="2">
    <citation type="submission" date="2025-08" db="UniProtKB">
        <authorList>
            <consortium name="Ensembl"/>
        </authorList>
    </citation>
    <scope>IDENTIFICATION</scope>
</reference>
<dbReference type="AlphaFoldDB" id="A0AAQ5YVI1"/>
<keyword evidence="11" id="KW-0539">Nucleus</keyword>
<evidence type="ECO:0000256" key="8">
    <source>
        <dbReference type="ARBA" id="ARBA00022801"/>
    </source>
</evidence>
<dbReference type="GO" id="GO:0016605">
    <property type="term" value="C:PML body"/>
    <property type="evidence" value="ECO:0007669"/>
    <property type="project" value="UniProtKB-SubCell"/>
</dbReference>
<reference evidence="15 16" key="1">
    <citation type="submission" date="2022-01" db="EMBL/GenBank/DDBJ databases">
        <title>A chromosome-scale genome assembly of the false clownfish, Amphiprion ocellaris.</title>
        <authorList>
            <person name="Ryu T."/>
        </authorList>
    </citation>
    <scope>NUCLEOTIDE SEQUENCE [LARGE SCALE GENOMIC DNA]</scope>
</reference>
<evidence type="ECO:0000256" key="4">
    <source>
        <dbReference type="ARBA" id="ARBA00017870"/>
    </source>
</evidence>
<evidence type="ECO:0000256" key="2">
    <source>
        <dbReference type="ARBA" id="ARBA00001946"/>
    </source>
</evidence>
<keyword evidence="16" id="KW-1185">Reference proteome</keyword>
<dbReference type="GO" id="GO:0005737">
    <property type="term" value="C:cytoplasm"/>
    <property type="evidence" value="ECO:0007669"/>
    <property type="project" value="TreeGrafter"/>
</dbReference>
<accession>A0AAQ5YVI1</accession>
<feature type="domain" description="Endonuclease/exonuclease/phosphatase" evidence="14">
    <location>
        <begin position="44"/>
        <end position="280"/>
    </location>
</feature>
<comment type="cofactor">
    <cofactor evidence="1">
        <name>Mn(2+)</name>
        <dbReference type="ChEBI" id="CHEBI:29035"/>
    </cofactor>
</comment>
<evidence type="ECO:0000256" key="3">
    <source>
        <dbReference type="ARBA" id="ARBA00004322"/>
    </source>
</evidence>
<proteinExistence type="predicted"/>
<keyword evidence="5" id="KW-0540">Nuclease</keyword>
<reference evidence="15" key="3">
    <citation type="submission" date="2025-09" db="UniProtKB">
        <authorList>
            <consortium name="Ensembl"/>
        </authorList>
    </citation>
    <scope>IDENTIFICATION</scope>
</reference>
<evidence type="ECO:0000256" key="10">
    <source>
        <dbReference type="ARBA" id="ARBA00023204"/>
    </source>
</evidence>
<gene>
    <name evidence="15" type="primary">TDP2</name>
</gene>
<evidence type="ECO:0000256" key="11">
    <source>
        <dbReference type="ARBA" id="ARBA00023242"/>
    </source>
</evidence>
<dbReference type="PANTHER" id="PTHR15822">
    <property type="entry name" value="TRAF AND TNF RECEPTOR-ASSOCIATED PROTEIN"/>
    <property type="match status" value="1"/>
</dbReference>
<evidence type="ECO:0000256" key="13">
    <source>
        <dbReference type="SAM" id="MobiDB-lite"/>
    </source>
</evidence>
<comment type="subcellular location">
    <subcellularLocation>
        <location evidence="3">Nucleus</location>
        <location evidence="3">PML body</location>
    </subcellularLocation>
</comment>
<dbReference type="FunFam" id="3.60.10.10:FF:000024">
    <property type="entry name" value="Tyrosyl-DNA phosphodiesterase 2"/>
    <property type="match status" value="1"/>
</dbReference>
<keyword evidence="7" id="KW-0227">DNA damage</keyword>
<dbReference type="PANTHER" id="PTHR15822:SF4">
    <property type="entry name" value="TYROSYL-DNA PHOSPHODIESTERASE 2"/>
    <property type="match status" value="1"/>
</dbReference>
<keyword evidence="8" id="KW-0378">Hydrolase</keyword>
<evidence type="ECO:0000256" key="12">
    <source>
        <dbReference type="ARBA" id="ARBA00031304"/>
    </source>
</evidence>
<sequence length="290" mass="33068">VFLADMEGDCEEKTTTQEGEERGNSAAEATGSGPEEADSRLSLITWNVDGLDAEEQPERARGLCSYLTSHSPDVVLLQEMIQPYIRFLHKRLAATYTFIQGGDEGYFTVMLLKKSRVSLLDSQIVQYPNTCMMRNLLLAQVMFRGQKLCLMTSHLESCKDYAGERMRQLRLVMKRMDEAPDDVTVLFGGDTNLRDAEVSRVGLPSSVCDVWEQLGEPESCRYTWDTQLNTNKDVRFKCRLRFDRLYLRRPAQDGLPRLDPDSMALVGLEKLRCGRYTSDHWGIYCTFSVQ</sequence>
<evidence type="ECO:0000259" key="14">
    <source>
        <dbReference type="Pfam" id="PF03372"/>
    </source>
</evidence>
<dbReference type="GeneTree" id="ENSGT00390000014242"/>
<evidence type="ECO:0000313" key="16">
    <source>
        <dbReference type="Proteomes" id="UP001501940"/>
    </source>
</evidence>
<feature type="compositionally biased region" description="Basic and acidic residues" evidence="13">
    <location>
        <begin position="11"/>
        <end position="23"/>
    </location>
</feature>
<protein>
    <recommendedName>
        <fullName evidence="4">Tyrosyl-DNA phosphodiesterase 2</fullName>
    </recommendedName>
    <alternativeName>
        <fullName evidence="12">5'-tyrosyl-DNA phosphodiesterase</fullName>
    </alternativeName>
</protein>
<feature type="compositionally biased region" description="Acidic residues" evidence="13">
    <location>
        <begin position="1"/>
        <end position="10"/>
    </location>
</feature>
<dbReference type="SUPFAM" id="SSF56219">
    <property type="entry name" value="DNase I-like"/>
    <property type="match status" value="1"/>
</dbReference>
<dbReference type="GO" id="GO:0046872">
    <property type="term" value="F:metal ion binding"/>
    <property type="evidence" value="ECO:0007669"/>
    <property type="project" value="UniProtKB-KW"/>
</dbReference>
<dbReference type="GO" id="GO:0070260">
    <property type="term" value="F:5'-tyrosyl-DNA phosphodiesterase activity"/>
    <property type="evidence" value="ECO:0007669"/>
    <property type="project" value="TreeGrafter"/>
</dbReference>
<feature type="region of interest" description="Disordered" evidence="13">
    <location>
        <begin position="1"/>
        <end position="37"/>
    </location>
</feature>
<evidence type="ECO:0000256" key="5">
    <source>
        <dbReference type="ARBA" id="ARBA00022722"/>
    </source>
</evidence>
<dbReference type="InterPro" id="IPR005135">
    <property type="entry name" value="Endo/exonuclease/phosphatase"/>
</dbReference>
<keyword evidence="10" id="KW-0234">DNA repair</keyword>
<dbReference type="Pfam" id="PF03372">
    <property type="entry name" value="Exo_endo_phos"/>
    <property type="match status" value="1"/>
</dbReference>
<dbReference type="GO" id="GO:0003697">
    <property type="term" value="F:single-stranded DNA binding"/>
    <property type="evidence" value="ECO:0007669"/>
    <property type="project" value="TreeGrafter"/>
</dbReference>
<evidence type="ECO:0000256" key="6">
    <source>
        <dbReference type="ARBA" id="ARBA00022723"/>
    </source>
</evidence>
<dbReference type="Proteomes" id="UP001501940">
    <property type="component" value="Chromosome 24"/>
</dbReference>
<comment type="cofactor">
    <cofactor evidence="2">
        <name>Mg(2+)</name>
        <dbReference type="ChEBI" id="CHEBI:18420"/>
    </cofactor>
</comment>
<evidence type="ECO:0000256" key="7">
    <source>
        <dbReference type="ARBA" id="ARBA00022763"/>
    </source>
</evidence>
<organism evidence="15 16">
    <name type="scientific">Amphiprion ocellaris</name>
    <name type="common">Clown anemonefish</name>
    <dbReference type="NCBI Taxonomy" id="80972"/>
    <lineage>
        <taxon>Eukaryota</taxon>
        <taxon>Metazoa</taxon>
        <taxon>Chordata</taxon>
        <taxon>Craniata</taxon>
        <taxon>Vertebrata</taxon>
        <taxon>Euteleostomi</taxon>
        <taxon>Actinopterygii</taxon>
        <taxon>Neopterygii</taxon>
        <taxon>Teleostei</taxon>
        <taxon>Neoteleostei</taxon>
        <taxon>Acanthomorphata</taxon>
        <taxon>Ovalentaria</taxon>
        <taxon>Pomacentridae</taxon>
        <taxon>Amphiprion</taxon>
    </lineage>
</organism>
<dbReference type="Gene3D" id="3.60.10.10">
    <property type="entry name" value="Endonuclease/exonuclease/phosphatase"/>
    <property type="match status" value="1"/>
</dbReference>
<dbReference type="InterPro" id="IPR051547">
    <property type="entry name" value="TDP2-like"/>
</dbReference>
<dbReference type="GO" id="GO:0006302">
    <property type="term" value="P:double-strand break repair"/>
    <property type="evidence" value="ECO:0007669"/>
    <property type="project" value="TreeGrafter"/>
</dbReference>
<name>A0AAQ5YVI1_AMPOC</name>
<keyword evidence="6" id="KW-0479">Metal-binding</keyword>
<evidence type="ECO:0000256" key="9">
    <source>
        <dbReference type="ARBA" id="ARBA00022842"/>
    </source>
</evidence>
<dbReference type="InterPro" id="IPR036691">
    <property type="entry name" value="Endo/exonu/phosph_ase_sf"/>
</dbReference>